<dbReference type="AlphaFoldDB" id="A0A835ZBD2"/>
<protein>
    <submittedName>
        <fullName evidence="1">Cytochrome c oxidase subunit VB</fullName>
    </submittedName>
</protein>
<sequence>MLSAVRTRAVSCRPVATTAVRAFSQGKEESWFSKLFSFKSDRDIVEEDVAATGQRGEEVRGTFFNDQALMPPAGSGTREKPIEVPSRLDMRTVGYEDPETHAIYWFNLKAGKVHHVTPIDMYFKLTTY</sequence>
<dbReference type="GO" id="GO:0006123">
    <property type="term" value="P:mitochondrial electron transport, cytochrome c to oxygen"/>
    <property type="evidence" value="ECO:0007669"/>
    <property type="project" value="InterPro"/>
</dbReference>
<dbReference type="GO" id="GO:0045277">
    <property type="term" value="C:respiratory chain complex IV"/>
    <property type="evidence" value="ECO:0007669"/>
    <property type="project" value="InterPro"/>
</dbReference>
<dbReference type="OrthoDB" id="10249250at2759"/>
<dbReference type="InterPro" id="IPR036972">
    <property type="entry name" value="Cyt_c_oxidase_su5b_sf"/>
</dbReference>
<evidence type="ECO:0000313" key="1">
    <source>
        <dbReference type="EMBL" id="KAG5189943.1"/>
    </source>
</evidence>
<organism evidence="1 2">
    <name type="scientific">Tribonema minus</name>
    <dbReference type="NCBI Taxonomy" id="303371"/>
    <lineage>
        <taxon>Eukaryota</taxon>
        <taxon>Sar</taxon>
        <taxon>Stramenopiles</taxon>
        <taxon>Ochrophyta</taxon>
        <taxon>PX clade</taxon>
        <taxon>Xanthophyceae</taxon>
        <taxon>Tribonematales</taxon>
        <taxon>Tribonemataceae</taxon>
        <taxon>Tribonema</taxon>
    </lineage>
</organism>
<proteinExistence type="predicted"/>
<keyword evidence="2" id="KW-1185">Reference proteome</keyword>
<dbReference type="GO" id="GO:0005740">
    <property type="term" value="C:mitochondrial envelope"/>
    <property type="evidence" value="ECO:0007669"/>
    <property type="project" value="InterPro"/>
</dbReference>
<dbReference type="Proteomes" id="UP000664859">
    <property type="component" value="Unassembled WGS sequence"/>
</dbReference>
<reference evidence="1" key="1">
    <citation type="submission" date="2021-02" db="EMBL/GenBank/DDBJ databases">
        <title>First Annotated Genome of the Yellow-green Alga Tribonema minus.</title>
        <authorList>
            <person name="Mahan K.M."/>
        </authorList>
    </citation>
    <scope>NUCLEOTIDE SEQUENCE</scope>
    <source>
        <strain evidence="1">UTEX B ZZ1240</strain>
    </source>
</reference>
<accession>A0A835ZBD2</accession>
<dbReference type="EMBL" id="JAFCMP010000042">
    <property type="protein sequence ID" value="KAG5189943.1"/>
    <property type="molecule type" value="Genomic_DNA"/>
</dbReference>
<dbReference type="Gene3D" id="2.60.11.10">
    <property type="entry name" value="Cytochrome c oxidase, subunit Vb"/>
    <property type="match status" value="1"/>
</dbReference>
<comment type="caution">
    <text evidence="1">The sequence shown here is derived from an EMBL/GenBank/DDBJ whole genome shotgun (WGS) entry which is preliminary data.</text>
</comment>
<dbReference type="SUPFAM" id="SSF57802">
    <property type="entry name" value="Rubredoxin-like"/>
    <property type="match status" value="1"/>
</dbReference>
<name>A0A835ZBD2_9STRA</name>
<evidence type="ECO:0000313" key="2">
    <source>
        <dbReference type="Proteomes" id="UP000664859"/>
    </source>
</evidence>
<gene>
    <name evidence="1" type="ORF">JKP88DRAFT_232800</name>
</gene>